<accession>A0A9D4UHK9</accession>
<dbReference type="EMBL" id="JABFUD020000016">
    <property type="protein sequence ID" value="KAI5068068.1"/>
    <property type="molecule type" value="Genomic_DNA"/>
</dbReference>
<keyword evidence="1" id="KW-1133">Transmembrane helix</keyword>
<organism evidence="2 3">
    <name type="scientific">Adiantum capillus-veneris</name>
    <name type="common">Maidenhair fern</name>
    <dbReference type="NCBI Taxonomy" id="13818"/>
    <lineage>
        <taxon>Eukaryota</taxon>
        <taxon>Viridiplantae</taxon>
        <taxon>Streptophyta</taxon>
        <taxon>Embryophyta</taxon>
        <taxon>Tracheophyta</taxon>
        <taxon>Polypodiopsida</taxon>
        <taxon>Polypodiidae</taxon>
        <taxon>Polypodiales</taxon>
        <taxon>Pteridineae</taxon>
        <taxon>Pteridaceae</taxon>
        <taxon>Vittarioideae</taxon>
        <taxon>Adiantum</taxon>
    </lineage>
</organism>
<gene>
    <name evidence="2" type="ORF">GOP47_0016413</name>
</gene>
<evidence type="ECO:0000313" key="2">
    <source>
        <dbReference type="EMBL" id="KAI5068068.1"/>
    </source>
</evidence>
<protein>
    <submittedName>
        <fullName evidence="2">Uncharacterized protein</fullName>
    </submittedName>
</protein>
<evidence type="ECO:0000256" key="1">
    <source>
        <dbReference type="SAM" id="Phobius"/>
    </source>
</evidence>
<proteinExistence type="predicted"/>
<name>A0A9D4UHK9_ADICA</name>
<dbReference type="PANTHER" id="PTHR37749">
    <property type="entry name" value="TRANSMEMBRANE PROTEIN"/>
    <property type="match status" value="1"/>
</dbReference>
<reference evidence="2" key="1">
    <citation type="submission" date="2021-01" db="EMBL/GenBank/DDBJ databases">
        <title>Adiantum capillus-veneris genome.</title>
        <authorList>
            <person name="Fang Y."/>
            <person name="Liao Q."/>
        </authorList>
    </citation>
    <scope>NUCLEOTIDE SEQUENCE</scope>
    <source>
        <strain evidence="2">H3</strain>
        <tissue evidence="2">Leaf</tissue>
    </source>
</reference>
<dbReference type="GO" id="GO:0005794">
    <property type="term" value="C:Golgi apparatus"/>
    <property type="evidence" value="ECO:0007669"/>
    <property type="project" value="TreeGrafter"/>
</dbReference>
<dbReference type="PANTHER" id="PTHR37749:SF1">
    <property type="entry name" value="TRANSMEMBRANE PROTEIN"/>
    <property type="match status" value="1"/>
</dbReference>
<sequence>MVKTCKGSTTLLAHVEREELGHLTTLSTFQACSNLTKSQNAYASSLLMLGTSTTDRRSCRLTRSGALREERVSTKLIGSVMPVRHLLELESPGPTRYLIGALVMMIGVVLPVGYMMFRNKRVPGTSIYGKQTTK</sequence>
<feature type="transmembrane region" description="Helical" evidence="1">
    <location>
        <begin position="97"/>
        <end position="117"/>
    </location>
</feature>
<dbReference type="OrthoDB" id="1898904at2759"/>
<keyword evidence="1" id="KW-0472">Membrane</keyword>
<keyword evidence="3" id="KW-1185">Reference proteome</keyword>
<dbReference type="AlphaFoldDB" id="A0A9D4UHK9"/>
<dbReference type="PROSITE" id="PS51257">
    <property type="entry name" value="PROKAR_LIPOPROTEIN"/>
    <property type="match status" value="1"/>
</dbReference>
<dbReference type="Proteomes" id="UP000886520">
    <property type="component" value="Chromosome 16"/>
</dbReference>
<comment type="caution">
    <text evidence="2">The sequence shown here is derived from an EMBL/GenBank/DDBJ whole genome shotgun (WGS) entry which is preliminary data.</text>
</comment>
<keyword evidence="1" id="KW-0812">Transmembrane</keyword>
<evidence type="ECO:0000313" key="3">
    <source>
        <dbReference type="Proteomes" id="UP000886520"/>
    </source>
</evidence>